<comment type="caution">
    <text evidence="1">The sequence shown here is derived from an EMBL/GenBank/DDBJ whole genome shotgun (WGS) entry which is preliminary data.</text>
</comment>
<accession>A0A7C2NWW4</accession>
<sequence>MSWTDESPRPDIVACLQSADRLRPPSLAFRTRVLDEALRVRQRSLSLHRIQTLTTSLLAAGLLMFLPGYYRSLHEPVSWTAPPTVATSWTAASLPVPTVRTADAYEWALVQAALAERDESMRIIRGAL</sequence>
<name>A0A7C2NWW4_9PLAN</name>
<gene>
    <name evidence="1" type="ORF">ENQ76_13990</name>
</gene>
<protein>
    <submittedName>
        <fullName evidence="1">Uncharacterized protein</fullName>
    </submittedName>
</protein>
<evidence type="ECO:0000313" key="1">
    <source>
        <dbReference type="EMBL" id="HEN16568.1"/>
    </source>
</evidence>
<dbReference type="EMBL" id="DSOK01000385">
    <property type="protein sequence ID" value="HEN16568.1"/>
    <property type="molecule type" value="Genomic_DNA"/>
</dbReference>
<organism evidence="1">
    <name type="scientific">Schlesneria paludicola</name>
    <dbReference type="NCBI Taxonomy" id="360056"/>
    <lineage>
        <taxon>Bacteria</taxon>
        <taxon>Pseudomonadati</taxon>
        <taxon>Planctomycetota</taxon>
        <taxon>Planctomycetia</taxon>
        <taxon>Planctomycetales</taxon>
        <taxon>Planctomycetaceae</taxon>
        <taxon>Schlesneria</taxon>
    </lineage>
</organism>
<reference evidence="1" key="1">
    <citation type="journal article" date="2020" name="mSystems">
        <title>Genome- and Community-Level Interaction Insights into Carbon Utilization and Element Cycling Functions of Hydrothermarchaeota in Hydrothermal Sediment.</title>
        <authorList>
            <person name="Zhou Z."/>
            <person name="Liu Y."/>
            <person name="Xu W."/>
            <person name="Pan J."/>
            <person name="Luo Z.H."/>
            <person name="Li M."/>
        </authorList>
    </citation>
    <scope>NUCLEOTIDE SEQUENCE [LARGE SCALE GENOMIC DNA]</scope>
    <source>
        <strain evidence="1">SpSt-339</strain>
    </source>
</reference>
<proteinExistence type="predicted"/>
<dbReference type="AlphaFoldDB" id="A0A7C2NWW4"/>